<keyword evidence="11" id="KW-1185">Reference proteome</keyword>
<dbReference type="InterPro" id="IPR004268">
    <property type="entry name" value="MurJ"/>
</dbReference>
<evidence type="ECO:0000256" key="6">
    <source>
        <dbReference type="ARBA" id="ARBA00022989"/>
    </source>
</evidence>
<feature type="transmembrane region" description="Helical" evidence="9">
    <location>
        <begin position="203"/>
        <end position="224"/>
    </location>
</feature>
<feature type="transmembrane region" description="Helical" evidence="9">
    <location>
        <begin position="86"/>
        <end position="110"/>
    </location>
</feature>
<feature type="transmembrane region" description="Helical" evidence="9">
    <location>
        <begin position="316"/>
        <end position="334"/>
    </location>
</feature>
<sequence>MTMHTTGEPSGSYGDPPTMPLRQITDEQFMSPEQYLPPVSQQQHGSHPTMQLGTQLPPPRQPVEQPPAEAEKAPEGKESSAARNGLIMALGSLTSRALGFVRAGVIAAALGTQQLADGYGVATLLPTTVYMMLIGGVLNSVFVPELVRAAQTHKDRGVAYTNRLLTACGVALIAITLVAWLFAPQIVDSYTNYTPKDHVQRDLTIALAQYCLPAILFYGVFGLLSQVLNARDRFGAMTWAPVMNNVVVIGVFSLYIGVCKHAESADQMTSGATMLLGAGTAFGILVQALSVLPSLRASGFRFRPRFDWKGAGLTTPLRAAGWALMLVVVTQLSFNAITNMATGAGTQAHNLHLQAGLGYTPYNNAYLLFVVPQGIITVSMVTAILPIMSRAVSSGRFEDVGRELAQTLRSSAGMIVPAMAVFLSMANPIIGLAYGHGSQVRPADVDVMAQVLIAFAIGLPAFCAQYALARGFYAMSDARTPFWLTTAIAGSNVAFSAVAYYTLPVRWIIIGMAFAQTLATTLGVIITGRALGKRLRREAAAVVSADATLEIGGGRRGRIRSGLDGVRVTTLHLGLALACAPGALAAHWIAGQVGGALGHGIVGNFAALGAGAPAVLLSVLVLAKPLGAAGAVAPLARKLRIPYPEPTPANSGKHRR</sequence>
<name>A0ABP5RQ03_9ACTN</name>
<feature type="transmembrane region" description="Helical" evidence="9">
    <location>
        <begin position="365"/>
        <end position="387"/>
    </location>
</feature>
<organism evidence="10 11">
    <name type="scientific">Kitasatospora cystarginea</name>
    <dbReference type="NCBI Taxonomy" id="58350"/>
    <lineage>
        <taxon>Bacteria</taxon>
        <taxon>Bacillati</taxon>
        <taxon>Actinomycetota</taxon>
        <taxon>Actinomycetes</taxon>
        <taxon>Kitasatosporales</taxon>
        <taxon>Streptomycetaceae</taxon>
        <taxon>Kitasatospora</taxon>
    </lineage>
</organism>
<feature type="region of interest" description="Disordered" evidence="8">
    <location>
        <begin position="1"/>
        <end position="80"/>
    </location>
</feature>
<reference evidence="11" key="1">
    <citation type="journal article" date="2019" name="Int. J. Syst. Evol. Microbiol.">
        <title>The Global Catalogue of Microorganisms (GCM) 10K type strain sequencing project: providing services to taxonomists for standard genome sequencing and annotation.</title>
        <authorList>
            <consortium name="The Broad Institute Genomics Platform"/>
            <consortium name="The Broad Institute Genome Sequencing Center for Infectious Disease"/>
            <person name="Wu L."/>
            <person name="Ma J."/>
        </authorList>
    </citation>
    <scope>NUCLEOTIDE SEQUENCE [LARGE SCALE GENOMIC DNA]</scope>
    <source>
        <strain evidence="11">JCM 7356</strain>
    </source>
</reference>
<feature type="transmembrane region" description="Helical" evidence="9">
    <location>
        <begin position="236"/>
        <end position="258"/>
    </location>
</feature>
<evidence type="ECO:0000256" key="1">
    <source>
        <dbReference type="ARBA" id="ARBA00004651"/>
    </source>
</evidence>
<evidence type="ECO:0000313" key="10">
    <source>
        <dbReference type="EMBL" id="GAA2270507.1"/>
    </source>
</evidence>
<keyword evidence="3 9" id="KW-0812">Transmembrane</keyword>
<feature type="transmembrane region" description="Helical" evidence="9">
    <location>
        <begin position="481"/>
        <end position="501"/>
    </location>
</feature>
<evidence type="ECO:0000256" key="2">
    <source>
        <dbReference type="ARBA" id="ARBA00022475"/>
    </source>
</evidence>
<evidence type="ECO:0008006" key="12">
    <source>
        <dbReference type="Google" id="ProtNLM"/>
    </source>
</evidence>
<dbReference type="PANTHER" id="PTHR47019">
    <property type="entry name" value="LIPID II FLIPPASE MURJ"/>
    <property type="match status" value="1"/>
</dbReference>
<evidence type="ECO:0000256" key="5">
    <source>
        <dbReference type="ARBA" id="ARBA00022984"/>
    </source>
</evidence>
<feature type="compositionally biased region" description="Pro residues" evidence="8">
    <location>
        <begin position="56"/>
        <end position="65"/>
    </location>
</feature>
<feature type="compositionally biased region" description="Basic and acidic residues" evidence="8">
    <location>
        <begin position="69"/>
        <end position="80"/>
    </location>
</feature>
<evidence type="ECO:0000313" key="11">
    <source>
        <dbReference type="Proteomes" id="UP001500305"/>
    </source>
</evidence>
<protein>
    <recommendedName>
        <fullName evidence="12">Murein biosynthesis integral membrane protein MurJ</fullName>
    </recommendedName>
</protein>
<dbReference type="CDD" id="cd13123">
    <property type="entry name" value="MATE_MurJ_like"/>
    <property type="match status" value="1"/>
</dbReference>
<dbReference type="Pfam" id="PF03023">
    <property type="entry name" value="MurJ"/>
    <property type="match status" value="1"/>
</dbReference>
<keyword evidence="5" id="KW-0573">Peptidoglycan synthesis</keyword>
<keyword evidence="2" id="KW-1003">Cell membrane</keyword>
<proteinExistence type="predicted"/>
<feature type="transmembrane region" description="Helical" evidence="9">
    <location>
        <begin position="447"/>
        <end position="469"/>
    </location>
</feature>
<evidence type="ECO:0000256" key="4">
    <source>
        <dbReference type="ARBA" id="ARBA00022960"/>
    </source>
</evidence>
<keyword evidence="6 9" id="KW-1133">Transmembrane helix</keyword>
<accession>A0ABP5RQ03</accession>
<feature type="transmembrane region" description="Helical" evidence="9">
    <location>
        <begin position="270"/>
        <end position="295"/>
    </location>
</feature>
<evidence type="ECO:0000256" key="9">
    <source>
        <dbReference type="SAM" id="Phobius"/>
    </source>
</evidence>
<feature type="compositionally biased region" description="Polar residues" evidence="8">
    <location>
        <begin position="39"/>
        <end position="54"/>
    </location>
</feature>
<dbReference type="InterPro" id="IPR051050">
    <property type="entry name" value="Lipid_II_flippase_MurJ/MviN"/>
</dbReference>
<comment type="subcellular location">
    <subcellularLocation>
        <location evidence="1">Cell membrane</location>
        <topology evidence="1">Multi-pass membrane protein</topology>
    </subcellularLocation>
</comment>
<evidence type="ECO:0000256" key="3">
    <source>
        <dbReference type="ARBA" id="ARBA00022692"/>
    </source>
</evidence>
<feature type="transmembrane region" description="Helical" evidence="9">
    <location>
        <begin position="122"/>
        <end position="143"/>
    </location>
</feature>
<dbReference type="PANTHER" id="PTHR47019:SF1">
    <property type="entry name" value="LIPID II FLIPPASE MURJ"/>
    <property type="match status" value="1"/>
</dbReference>
<feature type="transmembrane region" description="Helical" evidence="9">
    <location>
        <begin position="507"/>
        <end position="527"/>
    </location>
</feature>
<gene>
    <name evidence="10" type="ORF">GCM10010430_65260</name>
</gene>
<evidence type="ECO:0000256" key="7">
    <source>
        <dbReference type="ARBA" id="ARBA00023136"/>
    </source>
</evidence>
<keyword evidence="7 9" id="KW-0472">Membrane</keyword>
<dbReference type="RefSeq" id="WP_344640165.1">
    <property type="nucleotide sequence ID" value="NZ_BAAATR010000041.1"/>
</dbReference>
<comment type="caution">
    <text evidence="10">The sequence shown here is derived from an EMBL/GenBank/DDBJ whole genome shotgun (WGS) entry which is preliminary data.</text>
</comment>
<evidence type="ECO:0000256" key="8">
    <source>
        <dbReference type="SAM" id="MobiDB-lite"/>
    </source>
</evidence>
<feature type="transmembrane region" description="Helical" evidence="9">
    <location>
        <begin position="412"/>
        <end position="435"/>
    </location>
</feature>
<dbReference type="PRINTS" id="PR01806">
    <property type="entry name" value="VIRFACTRMVIN"/>
</dbReference>
<feature type="transmembrane region" description="Helical" evidence="9">
    <location>
        <begin position="601"/>
        <end position="623"/>
    </location>
</feature>
<keyword evidence="4" id="KW-0133">Cell shape</keyword>
<dbReference type="Proteomes" id="UP001500305">
    <property type="component" value="Unassembled WGS sequence"/>
</dbReference>
<feature type="transmembrane region" description="Helical" evidence="9">
    <location>
        <begin position="164"/>
        <end position="183"/>
    </location>
</feature>
<dbReference type="EMBL" id="BAAATR010000041">
    <property type="protein sequence ID" value="GAA2270507.1"/>
    <property type="molecule type" value="Genomic_DNA"/>
</dbReference>
<dbReference type="NCBIfam" id="TIGR01695">
    <property type="entry name" value="murJ_mviN"/>
    <property type="match status" value="1"/>
</dbReference>
<feature type="transmembrane region" description="Helical" evidence="9">
    <location>
        <begin position="565"/>
        <end position="589"/>
    </location>
</feature>